<dbReference type="PRINTS" id="PR00990">
    <property type="entry name" value="RIBOKINASE"/>
</dbReference>
<dbReference type="Pfam" id="PF00294">
    <property type="entry name" value="PfkB"/>
    <property type="match status" value="1"/>
</dbReference>
<dbReference type="InterPro" id="IPR011611">
    <property type="entry name" value="PfkB_dom"/>
</dbReference>
<proteinExistence type="inferred from homology"/>
<evidence type="ECO:0000256" key="6">
    <source>
        <dbReference type="RuleBase" id="RU003704"/>
    </source>
</evidence>
<evidence type="ECO:0000256" key="1">
    <source>
        <dbReference type="ARBA" id="ARBA00010688"/>
    </source>
</evidence>
<dbReference type="InterPro" id="IPR002139">
    <property type="entry name" value="Ribo/fructo_kinase"/>
</dbReference>
<reference evidence="8" key="1">
    <citation type="journal article" date="2021" name="PeerJ">
        <title>Extensive microbial diversity within the chicken gut microbiome revealed by metagenomics and culture.</title>
        <authorList>
            <person name="Gilroy R."/>
            <person name="Ravi A."/>
            <person name="Getino M."/>
            <person name="Pursley I."/>
            <person name="Horton D.L."/>
            <person name="Alikhan N.F."/>
            <person name="Baker D."/>
            <person name="Gharbi K."/>
            <person name="Hall N."/>
            <person name="Watson M."/>
            <person name="Adriaenssens E.M."/>
            <person name="Foster-Nyarko E."/>
            <person name="Jarju S."/>
            <person name="Secka A."/>
            <person name="Antonio M."/>
            <person name="Oren A."/>
            <person name="Chaudhuri R.R."/>
            <person name="La Ragione R."/>
            <person name="Hildebrand F."/>
            <person name="Pallen M.J."/>
        </authorList>
    </citation>
    <scope>NUCLEOTIDE SEQUENCE</scope>
    <source>
        <strain evidence="8">1345</strain>
    </source>
</reference>
<dbReference type="GO" id="GO:0006000">
    <property type="term" value="P:fructose metabolic process"/>
    <property type="evidence" value="ECO:0007669"/>
    <property type="project" value="UniProtKB-ARBA"/>
</dbReference>
<evidence type="ECO:0000259" key="7">
    <source>
        <dbReference type="Pfam" id="PF00294"/>
    </source>
</evidence>
<keyword evidence="5" id="KW-0067">ATP-binding</keyword>
<dbReference type="CDD" id="cd01167">
    <property type="entry name" value="bac_FRK"/>
    <property type="match status" value="1"/>
</dbReference>
<feature type="domain" description="Carbohydrate kinase PfkB" evidence="7">
    <location>
        <begin position="2"/>
        <end position="291"/>
    </location>
</feature>
<dbReference type="SUPFAM" id="SSF53613">
    <property type="entry name" value="Ribokinase-like"/>
    <property type="match status" value="1"/>
</dbReference>
<dbReference type="PROSITE" id="PS00584">
    <property type="entry name" value="PFKB_KINASES_2"/>
    <property type="match status" value="1"/>
</dbReference>
<dbReference type="GO" id="GO:0005524">
    <property type="term" value="F:ATP binding"/>
    <property type="evidence" value="ECO:0007669"/>
    <property type="project" value="UniProtKB-KW"/>
</dbReference>
<dbReference type="PANTHER" id="PTHR43085:SF1">
    <property type="entry name" value="PSEUDOURIDINE KINASE-RELATED"/>
    <property type="match status" value="1"/>
</dbReference>
<comment type="similarity">
    <text evidence="1 6">Belongs to the carbohydrate kinase PfkB family.</text>
</comment>
<keyword evidence="3" id="KW-0547">Nucleotide-binding</keyword>
<keyword evidence="4 6" id="KW-0418">Kinase</keyword>
<dbReference type="InterPro" id="IPR050306">
    <property type="entry name" value="PfkB_Carbo_kinase"/>
</dbReference>
<reference evidence="8" key="2">
    <citation type="submission" date="2021-04" db="EMBL/GenBank/DDBJ databases">
        <authorList>
            <person name="Gilroy R."/>
        </authorList>
    </citation>
    <scope>NUCLEOTIDE SEQUENCE</scope>
    <source>
        <strain evidence="8">1345</strain>
    </source>
</reference>
<dbReference type="InterPro" id="IPR002173">
    <property type="entry name" value="Carboh/pur_kinase_PfkB_CS"/>
</dbReference>
<evidence type="ECO:0000256" key="2">
    <source>
        <dbReference type="ARBA" id="ARBA00022679"/>
    </source>
</evidence>
<dbReference type="AlphaFoldDB" id="A0A9D1ZUZ6"/>
<dbReference type="EMBL" id="DXCQ01000036">
    <property type="protein sequence ID" value="HIY96967.1"/>
    <property type="molecule type" value="Genomic_DNA"/>
</dbReference>
<keyword evidence="2 6" id="KW-0808">Transferase</keyword>
<protein>
    <submittedName>
        <fullName evidence="8">Carbohydrate kinase</fullName>
    </submittedName>
</protein>
<dbReference type="Proteomes" id="UP000886750">
    <property type="component" value="Unassembled WGS sequence"/>
</dbReference>
<dbReference type="GO" id="GO:0008865">
    <property type="term" value="F:fructokinase activity"/>
    <property type="evidence" value="ECO:0007669"/>
    <property type="project" value="UniProtKB-ARBA"/>
</dbReference>
<dbReference type="InterPro" id="IPR029056">
    <property type="entry name" value="Ribokinase-like"/>
</dbReference>
<organism evidence="8 9">
    <name type="scientific">Candidatus Borkfalkia excrementigallinarum</name>
    <dbReference type="NCBI Taxonomy" id="2838506"/>
    <lineage>
        <taxon>Bacteria</taxon>
        <taxon>Bacillati</taxon>
        <taxon>Bacillota</taxon>
        <taxon>Clostridia</taxon>
        <taxon>Christensenellales</taxon>
        <taxon>Christensenellaceae</taxon>
        <taxon>Candidatus Borkfalkia</taxon>
    </lineage>
</organism>
<accession>A0A9D1ZUZ6</accession>
<comment type="caution">
    <text evidence="8">The sequence shown here is derived from an EMBL/GenBank/DDBJ whole genome shotgun (WGS) entry which is preliminary data.</text>
</comment>
<dbReference type="PANTHER" id="PTHR43085">
    <property type="entry name" value="HEXOKINASE FAMILY MEMBER"/>
    <property type="match status" value="1"/>
</dbReference>
<evidence type="ECO:0000256" key="5">
    <source>
        <dbReference type="ARBA" id="ARBA00022840"/>
    </source>
</evidence>
<gene>
    <name evidence="8" type="ORF">H9729_04700</name>
</gene>
<evidence type="ECO:0000313" key="8">
    <source>
        <dbReference type="EMBL" id="HIY96967.1"/>
    </source>
</evidence>
<name>A0A9D1ZUZ6_9FIRM</name>
<evidence type="ECO:0000313" key="9">
    <source>
        <dbReference type="Proteomes" id="UP000886750"/>
    </source>
</evidence>
<sequence length="299" mass="32841">MILCIGEILCDMTGSVQSGKTVYEQNAGGAPFNVACAAAKFGAESAFVGCVGDDLMGTFLERFARAQGLKELYLRRDPRRNTTLAFVSLDEHGDRSFCFYRKNTADYHLPAVPEDLLERAHIVHVGSLMLSERAGRLYAAELMRRAREAGKLVSFDVNFRSDIFRNTRAALKVYREIIALADIVKFSEDEVAIFGEDYVSGFPEKLVCVTFGKNGCEWRFGGKRHALPAIDVKPVDTTGAGDAFFAGVLSRLDGTSPAQWTAEKLDEAFAYGNVTGALNTLGHGAIEHLPSREEIARRL</sequence>
<evidence type="ECO:0000256" key="4">
    <source>
        <dbReference type="ARBA" id="ARBA00022777"/>
    </source>
</evidence>
<evidence type="ECO:0000256" key="3">
    <source>
        <dbReference type="ARBA" id="ARBA00022741"/>
    </source>
</evidence>
<dbReference type="Gene3D" id="3.40.1190.20">
    <property type="match status" value="1"/>
</dbReference>